<dbReference type="EMBL" id="VWPK01000009">
    <property type="protein sequence ID" value="KAA5612851.1"/>
    <property type="molecule type" value="Genomic_DNA"/>
</dbReference>
<dbReference type="Pfam" id="PF01464">
    <property type="entry name" value="SLT"/>
    <property type="match status" value="1"/>
</dbReference>
<keyword evidence="5" id="KW-1185">Reference proteome</keyword>
<organism evidence="4 5">
    <name type="scientific">Rhodovastum atsumiense</name>
    <dbReference type="NCBI Taxonomy" id="504468"/>
    <lineage>
        <taxon>Bacteria</taxon>
        <taxon>Pseudomonadati</taxon>
        <taxon>Pseudomonadota</taxon>
        <taxon>Alphaproteobacteria</taxon>
        <taxon>Acetobacterales</taxon>
        <taxon>Acetobacteraceae</taxon>
        <taxon>Rhodovastum</taxon>
    </lineage>
</organism>
<accession>A0A5M6IX72</accession>
<gene>
    <name evidence="4" type="ORF">F1189_07345</name>
</gene>
<feature type="region of interest" description="Disordered" evidence="2">
    <location>
        <begin position="1"/>
        <end position="26"/>
    </location>
</feature>
<dbReference type="Gene3D" id="1.10.530.10">
    <property type="match status" value="1"/>
</dbReference>
<comment type="similarity">
    <text evidence="1">Belongs to the virb1 family.</text>
</comment>
<dbReference type="SUPFAM" id="SSF53955">
    <property type="entry name" value="Lysozyme-like"/>
    <property type="match status" value="1"/>
</dbReference>
<evidence type="ECO:0000313" key="5">
    <source>
        <dbReference type="Proteomes" id="UP000325255"/>
    </source>
</evidence>
<name>A0A5M6IX72_9PROT</name>
<dbReference type="OrthoDB" id="5945995at2"/>
<proteinExistence type="inferred from homology"/>
<dbReference type="InterPro" id="IPR023346">
    <property type="entry name" value="Lysozyme-like_dom_sf"/>
</dbReference>
<evidence type="ECO:0000259" key="3">
    <source>
        <dbReference type="Pfam" id="PF01464"/>
    </source>
</evidence>
<dbReference type="Proteomes" id="UP000325255">
    <property type="component" value="Unassembled WGS sequence"/>
</dbReference>
<evidence type="ECO:0000256" key="2">
    <source>
        <dbReference type="SAM" id="MobiDB-lite"/>
    </source>
</evidence>
<dbReference type="AlphaFoldDB" id="A0A5M6IX72"/>
<evidence type="ECO:0000313" key="4">
    <source>
        <dbReference type="EMBL" id="KAA5612851.1"/>
    </source>
</evidence>
<dbReference type="InterPro" id="IPR008258">
    <property type="entry name" value="Transglycosylase_SLT_dom_1"/>
</dbReference>
<comment type="caution">
    <text evidence="4">The sequence shown here is derived from an EMBL/GenBank/DDBJ whole genome shotgun (WGS) entry which is preliminary data.</text>
</comment>
<feature type="domain" description="Transglycosylase SLT" evidence="3">
    <location>
        <begin position="69"/>
        <end position="193"/>
    </location>
</feature>
<evidence type="ECO:0000256" key="1">
    <source>
        <dbReference type="ARBA" id="ARBA00009387"/>
    </source>
</evidence>
<reference evidence="4 5" key="1">
    <citation type="submission" date="2019-09" db="EMBL/GenBank/DDBJ databases">
        <title>Genome sequence of Rhodovastum atsumiense, a diverse member of the Acetobacteraceae family of non-sulfur purple photosynthetic bacteria.</title>
        <authorList>
            <person name="Meyer T."/>
            <person name="Kyndt J."/>
        </authorList>
    </citation>
    <scope>NUCLEOTIDE SEQUENCE [LARGE SCALE GENOMIC DNA]</scope>
    <source>
        <strain evidence="4 5">DSM 21279</strain>
    </source>
</reference>
<sequence length="287" mass="30516">MDGSCQRQPASVPADACPPRDTPRVRPMRRRGLRALAWLAALAVFAAPSAGRAAGAADAAQAALCTTAVQAAEARHDLPRGLLGTIAKVESGRPVTAMNDIRPWPWTINAEGTGLFFDSRAAAVAWAEQALARGVRSLDVGCMQVNLQAHPDAFRSLDEAFDPQTNATYAARFLRRLATEAQGDWNIAAGLYHSHTPELAASYRDRVAAMGAGIISGIGGPEPLYQRALRQGTLRLALAGGGVLVVNTTRQPRARPQRRRSACEVAAVLAPLLHTPPRPQSCRVAAR</sequence>
<protein>
    <submittedName>
        <fullName evidence="4">Lytic transglycosylase domain-containing protein</fullName>
    </submittedName>
</protein>